<dbReference type="FunCoup" id="A0A1D8PC77">
    <property type="interactions" value="1156"/>
</dbReference>
<feature type="domain" description="Ubiquitin-like" evidence="7">
    <location>
        <begin position="3"/>
        <end position="68"/>
    </location>
</feature>
<dbReference type="PROSITE" id="PS00972">
    <property type="entry name" value="USP_1"/>
    <property type="match status" value="1"/>
</dbReference>
<dbReference type="Gene3D" id="3.10.20.90">
    <property type="entry name" value="Phosphatidylinositol 3-kinase Catalytic Subunit, Chain A, domain 1"/>
    <property type="match status" value="1"/>
</dbReference>
<dbReference type="GO" id="GO:1904293">
    <property type="term" value="P:negative regulation of ERAD pathway"/>
    <property type="evidence" value="ECO:0000318"/>
    <property type="project" value="GO_Central"/>
</dbReference>
<keyword evidence="2 6" id="KW-0645">Protease</keyword>
<reference evidence="10 11" key="3">
    <citation type="journal article" date="2013" name="Genome Biol.">
        <title>Assembly of a phased diploid Candida albicans genome facilitates allele-specific measurements and provides a simple model for repeat and indel structure.</title>
        <authorList>
            <person name="Muzzey D."/>
            <person name="Schwartz K."/>
            <person name="Weissman J.S."/>
            <person name="Sherlock G."/>
        </authorList>
    </citation>
    <scope>NUCLEOTIDE SEQUENCE [LARGE SCALE GENOMIC DNA]</scope>
    <source>
        <strain evidence="11">SC5314 / ATCC MYA-2876</strain>
    </source>
</reference>
<evidence type="ECO:0000259" key="7">
    <source>
        <dbReference type="PROSITE" id="PS50053"/>
    </source>
</evidence>
<comment type="similarity">
    <text evidence="6">Belongs to the peptidase C19 family.</text>
</comment>
<keyword evidence="4 6" id="KW-0378">Hydrolase</keyword>
<dbReference type="PROSITE" id="PS50235">
    <property type="entry name" value="USP_3"/>
    <property type="match status" value="1"/>
</dbReference>
<evidence type="ECO:0000256" key="2">
    <source>
        <dbReference type="ARBA" id="ARBA00022670"/>
    </source>
</evidence>
<dbReference type="CGD" id="CAL0000193223">
    <property type="gene designation" value="UBP6"/>
</dbReference>
<sequence>MAYTITIKNAGKTYDIELQEEDNGQTLKSKIQQLTLIPPERQKILIKGGKLTDEVIVSTLNLKSPVMVLGTPDKNLPSKPVEKQVFLEDLNKNQLVKVSNEPSGLTNLGNTCYLNSSLQTIFHIDDVNNRLKDYTFGGANQANSAFVLSLKSMFQQMSKKQEVITPSTFLSLFRRSYPQFAEQQNGIYKQQDAEEAFSQILSSLRSELKIDDVFKITFNTKTQCLAIPEDVTEGFEEAYKLNCHIGVKTNFLRDGLLAGLKETIEKHNSTLNADTEYETTKTITRLPKYLTVHFIRFFWKRDINKKSKILRKVQFPFELDLAEMLDVSIKADKVSNRDTIRKVEKDNLDMIRDFKKTKNDTSLTPLEQQEEDEMKITSIKSKFKDDLNSALPNVDFNTTTENPSSVYELNAVITHAGSSADGGHYKAYVKDPTDLDGERWWLFNDDKVSSVNKEKIETLAGGGESDSALLLIYKGLGL</sequence>
<evidence type="ECO:0000256" key="1">
    <source>
        <dbReference type="ARBA" id="ARBA00000707"/>
    </source>
</evidence>
<organism evidence="10 11">
    <name type="scientific">Candida albicans (strain SC5314 / ATCC MYA-2876)</name>
    <name type="common">Yeast</name>
    <dbReference type="NCBI Taxonomy" id="237561"/>
    <lineage>
        <taxon>Eukaryota</taxon>
        <taxon>Fungi</taxon>
        <taxon>Dikarya</taxon>
        <taxon>Ascomycota</taxon>
        <taxon>Saccharomycotina</taxon>
        <taxon>Pichiomycetes</taxon>
        <taxon>Debaryomycetaceae</taxon>
        <taxon>Candida/Lodderomyces clade</taxon>
        <taxon>Candida</taxon>
    </lineage>
</organism>
<proteinExistence type="inferred from homology"/>
<evidence type="ECO:0000313" key="11">
    <source>
        <dbReference type="Proteomes" id="UP000000559"/>
    </source>
</evidence>
<dbReference type="Proteomes" id="UP000000559">
    <property type="component" value="Chromosome 1"/>
</dbReference>
<dbReference type="SMART" id="SM00213">
    <property type="entry name" value="UBQ"/>
    <property type="match status" value="1"/>
</dbReference>
<dbReference type="InterPro" id="IPR028889">
    <property type="entry name" value="USP"/>
</dbReference>
<evidence type="ECO:0000256" key="4">
    <source>
        <dbReference type="ARBA" id="ARBA00022801"/>
    </source>
</evidence>
<evidence type="ECO:0000256" key="6">
    <source>
        <dbReference type="RuleBase" id="RU366025"/>
    </source>
</evidence>
<evidence type="ECO:0000256" key="5">
    <source>
        <dbReference type="ARBA" id="ARBA00022807"/>
    </source>
</evidence>
<keyword evidence="3 6" id="KW-0833">Ubl conjugation pathway</keyword>
<dbReference type="GO" id="GO:0032434">
    <property type="term" value="P:regulation of proteasomal ubiquitin-dependent protein catabolic process"/>
    <property type="evidence" value="ECO:0007669"/>
    <property type="project" value="EnsemblFungi"/>
</dbReference>
<dbReference type="Gene3D" id="3.90.70.10">
    <property type="entry name" value="Cysteine proteinases"/>
    <property type="match status" value="1"/>
</dbReference>
<dbReference type="AlphaFoldDB" id="A0A1D8PC77"/>
<dbReference type="InterPro" id="IPR000626">
    <property type="entry name" value="Ubiquitin-like_dom"/>
</dbReference>
<dbReference type="GO" id="GO:0016579">
    <property type="term" value="P:protein deubiquitination"/>
    <property type="evidence" value="ECO:0007669"/>
    <property type="project" value="EnsemblFungi"/>
</dbReference>
<dbReference type="eggNOG" id="KOG1872">
    <property type="taxonomic scope" value="Eukaryota"/>
</dbReference>
<dbReference type="GO" id="GO:0070628">
    <property type="term" value="F:proteasome binding"/>
    <property type="evidence" value="ECO:0000318"/>
    <property type="project" value="GO_Central"/>
</dbReference>
<dbReference type="RefSeq" id="XP_019330601.1">
    <property type="nucleotide sequence ID" value="XM_019475056.1"/>
</dbReference>
<protein>
    <recommendedName>
        <fullName evidence="6">Ubiquitin carboxyl-terminal hydrolase</fullName>
        <ecNumber evidence="6">3.4.19.12</ecNumber>
    </recommendedName>
</protein>
<keyword evidence="5 6" id="KW-0788">Thiol protease</keyword>
<evidence type="ECO:0000259" key="8">
    <source>
        <dbReference type="PROSITE" id="PS50235"/>
    </source>
</evidence>
<reference evidence="10 11" key="1">
    <citation type="journal article" date="2004" name="Proc. Natl. Acad. Sci. U.S.A.">
        <title>The diploid genome sequence of Candida albicans.</title>
        <authorList>
            <person name="Jones T."/>
            <person name="Federspiel N.A."/>
            <person name="Chibana H."/>
            <person name="Dungan J."/>
            <person name="Kalman S."/>
            <person name="Magee B.B."/>
            <person name="Newport G."/>
            <person name="Thorstenson Y.R."/>
            <person name="Agabian N."/>
            <person name="Magee P.T."/>
            <person name="Davis R.W."/>
            <person name="Scherer S."/>
        </authorList>
    </citation>
    <scope>NUCLEOTIDE SEQUENCE [LARGE SCALE GENOMIC DNA]</scope>
    <source>
        <strain evidence="11">SC5314 / ATCC MYA-2876</strain>
    </source>
</reference>
<dbReference type="GeneID" id="3639317"/>
<gene>
    <name evidence="9 10" type="primary">UBP6</name>
    <name evidence="10" type="ordered locus">CAALFM_C100440WA</name>
    <name evidence="9" type="ordered locus">orf19.13484</name>
</gene>
<dbReference type="SUPFAM" id="SSF54236">
    <property type="entry name" value="Ubiquitin-like"/>
    <property type="match status" value="1"/>
</dbReference>
<dbReference type="PANTHER" id="PTHR43982">
    <property type="entry name" value="UBIQUITIN CARBOXYL-TERMINAL HYDROLASE"/>
    <property type="match status" value="1"/>
</dbReference>
<dbReference type="GO" id="GO:0005838">
    <property type="term" value="C:proteasome regulatory particle"/>
    <property type="evidence" value="ECO:0007669"/>
    <property type="project" value="EnsemblFungi"/>
</dbReference>
<dbReference type="OrthoDB" id="333239at2759"/>
<name>A0A1D8PC77_CANAL</name>
<keyword evidence="11" id="KW-1185">Reference proteome</keyword>
<dbReference type="InParanoid" id="A0A1D8PC77"/>
<dbReference type="PANTHER" id="PTHR43982:SF1">
    <property type="entry name" value="UBIQUITIN CARBOXYL-TERMINAL HYDROLASE 14"/>
    <property type="match status" value="1"/>
</dbReference>
<dbReference type="InterPro" id="IPR029071">
    <property type="entry name" value="Ubiquitin-like_domsf"/>
</dbReference>
<evidence type="ECO:0000256" key="3">
    <source>
        <dbReference type="ARBA" id="ARBA00022786"/>
    </source>
</evidence>
<dbReference type="EC" id="3.4.19.12" evidence="6"/>
<dbReference type="GO" id="GO:0004843">
    <property type="term" value="F:cysteine-type deubiquitinase activity"/>
    <property type="evidence" value="ECO:0000318"/>
    <property type="project" value="GO_Central"/>
</dbReference>
<dbReference type="InterPro" id="IPR018200">
    <property type="entry name" value="USP_CS"/>
</dbReference>
<comment type="catalytic activity">
    <reaction evidence="1 6">
        <text>Thiol-dependent hydrolysis of ester, thioester, amide, peptide and isopeptide bonds formed by the C-terminal Gly of ubiquitin (a 76-residue protein attached to proteins as an intracellular targeting signal).</text>
        <dbReference type="EC" id="3.4.19.12"/>
    </reaction>
</comment>
<dbReference type="KEGG" id="cal:CAALFM_C100440WA"/>
<accession>A0A1D8PC77</accession>
<dbReference type="InterPro" id="IPR044635">
    <property type="entry name" value="UBP14-like"/>
</dbReference>
<dbReference type="PROSITE" id="PS00973">
    <property type="entry name" value="USP_2"/>
    <property type="match status" value="1"/>
</dbReference>
<dbReference type="CDD" id="cd02657">
    <property type="entry name" value="Peptidase_C19A"/>
    <property type="match status" value="1"/>
</dbReference>
<dbReference type="EMBL" id="CP017623">
    <property type="protein sequence ID" value="AOW25742.1"/>
    <property type="molecule type" value="Genomic_DNA"/>
</dbReference>
<dbReference type="Pfam" id="PF00240">
    <property type="entry name" value="ubiquitin"/>
    <property type="match status" value="1"/>
</dbReference>
<dbReference type="InterPro" id="IPR038765">
    <property type="entry name" value="Papain-like_cys_pep_sf"/>
</dbReference>
<dbReference type="InterPro" id="IPR001394">
    <property type="entry name" value="Peptidase_C19_UCH"/>
</dbReference>
<dbReference type="OMA" id="RKVQFPF"/>
<dbReference type="PROSITE" id="PS50053">
    <property type="entry name" value="UBIQUITIN_2"/>
    <property type="match status" value="1"/>
</dbReference>
<feature type="domain" description="USP" evidence="8">
    <location>
        <begin position="103"/>
        <end position="476"/>
    </location>
</feature>
<dbReference type="GO" id="GO:0072671">
    <property type="term" value="P:mitochondria-associated ubiquitin-dependent protein catabolic process"/>
    <property type="evidence" value="ECO:0007669"/>
    <property type="project" value="EnsemblFungi"/>
</dbReference>
<evidence type="ECO:0000313" key="10">
    <source>
        <dbReference type="EMBL" id="AOW25742.1"/>
    </source>
</evidence>
<dbReference type="VEuPathDB" id="FungiDB:C1_00440W_A"/>
<evidence type="ECO:0000313" key="9">
    <source>
        <dbReference type="CGD" id="CAL0000193223"/>
    </source>
</evidence>
<dbReference type="Pfam" id="PF00443">
    <property type="entry name" value="UCH"/>
    <property type="match status" value="1"/>
</dbReference>
<reference evidence="10 11" key="2">
    <citation type="journal article" date="2007" name="Genome Biol.">
        <title>Assembly of the Candida albicans genome into sixteen supercontigs aligned on the eight chromosomes.</title>
        <authorList>
            <person name="van het Hoog M."/>
            <person name="Rast T.J."/>
            <person name="Martchenko M."/>
            <person name="Grindle S."/>
            <person name="Dignard D."/>
            <person name="Hogues H."/>
            <person name="Cuomo C."/>
            <person name="Berriman M."/>
            <person name="Scherer S."/>
            <person name="Magee B.B."/>
            <person name="Whiteway M."/>
            <person name="Chibana H."/>
            <person name="Nantel A."/>
            <person name="Magee P.T."/>
        </authorList>
    </citation>
    <scope>GENOME REANNOTATION</scope>
    <source>
        <strain evidence="11">SC5314 / ATCC MYA-2876</strain>
    </source>
</reference>
<dbReference type="SMR" id="A0A1D8PC77"/>
<dbReference type="STRING" id="237561.A0A1D8PC77"/>
<dbReference type="SUPFAM" id="SSF54001">
    <property type="entry name" value="Cysteine proteinases"/>
    <property type="match status" value="1"/>
</dbReference>